<comment type="caution">
    <text evidence="5">The sequence shown here is derived from an EMBL/GenBank/DDBJ whole genome shotgun (WGS) entry which is preliminary data.</text>
</comment>
<comment type="function">
    <text evidence="3">Required for maturation of 30S ribosomal subunits.</text>
</comment>
<evidence type="ECO:0000313" key="6">
    <source>
        <dbReference type="Proteomes" id="UP000183940"/>
    </source>
</evidence>
<keyword evidence="6" id="KW-1185">Reference proteome</keyword>
<proteinExistence type="inferred from homology"/>
<dbReference type="GO" id="GO:0006412">
    <property type="term" value="P:translation"/>
    <property type="evidence" value="ECO:0007669"/>
    <property type="project" value="TreeGrafter"/>
</dbReference>
<evidence type="ECO:0000259" key="4">
    <source>
        <dbReference type="Pfam" id="PF02576"/>
    </source>
</evidence>
<dbReference type="InterPro" id="IPR036847">
    <property type="entry name" value="RimP_C_sf"/>
</dbReference>
<dbReference type="PANTHER" id="PTHR33867">
    <property type="entry name" value="RIBOSOME MATURATION FACTOR RIMP"/>
    <property type="match status" value="1"/>
</dbReference>
<comment type="subcellular location">
    <subcellularLocation>
        <location evidence="3">Cytoplasm</location>
    </subcellularLocation>
</comment>
<protein>
    <recommendedName>
        <fullName evidence="3">Ribosome maturation factor RimP</fullName>
    </recommendedName>
</protein>
<gene>
    <name evidence="3" type="primary">rimP</name>
    <name evidence="5" type="ORF">BI308_10385</name>
</gene>
<keyword evidence="1 3" id="KW-0963">Cytoplasm</keyword>
<dbReference type="STRING" id="1925591.BI308_10385"/>
<dbReference type="GO" id="GO:0005829">
    <property type="term" value="C:cytosol"/>
    <property type="evidence" value="ECO:0007669"/>
    <property type="project" value="TreeGrafter"/>
</dbReference>
<reference evidence="5" key="1">
    <citation type="submission" date="2016-10" db="EMBL/GenBank/DDBJ databases">
        <title>CRISPR-Cas defence system in Roseofilum reptotaenium: evidence of a bacteriophage-cyanobacterium arms race in the coral black band disease.</title>
        <authorList>
            <person name="Buerger P."/>
            <person name="Wood-Charlson E.M."/>
            <person name="Weynberg K.D."/>
            <person name="Willis B."/>
            <person name="Van Oppen M.J."/>
        </authorList>
    </citation>
    <scope>NUCLEOTIDE SEQUENCE [LARGE SCALE GENOMIC DNA]</scope>
    <source>
        <strain evidence="5">AO1-A</strain>
    </source>
</reference>
<dbReference type="NCBIfam" id="NF000935">
    <property type="entry name" value="PRK00092.3-3"/>
    <property type="match status" value="1"/>
</dbReference>
<dbReference type="EMBL" id="MLAW01000014">
    <property type="protein sequence ID" value="OJJ25718.1"/>
    <property type="molecule type" value="Genomic_DNA"/>
</dbReference>
<evidence type="ECO:0000256" key="1">
    <source>
        <dbReference type="ARBA" id="ARBA00022490"/>
    </source>
</evidence>
<dbReference type="AlphaFoldDB" id="A0A1L9QSS5"/>
<dbReference type="PANTHER" id="PTHR33867:SF1">
    <property type="entry name" value="RIBOSOME MATURATION FACTOR RIMP"/>
    <property type="match status" value="1"/>
</dbReference>
<organism evidence="5 6">
    <name type="scientific">Roseofilum reptotaenium AO1-A</name>
    <dbReference type="NCBI Taxonomy" id="1925591"/>
    <lineage>
        <taxon>Bacteria</taxon>
        <taxon>Bacillati</taxon>
        <taxon>Cyanobacteriota</taxon>
        <taxon>Cyanophyceae</taxon>
        <taxon>Desertifilales</taxon>
        <taxon>Desertifilaceae</taxon>
        <taxon>Roseofilum</taxon>
    </lineage>
</organism>
<dbReference type="InterPro" id="IPR028989">
    <property type="entry name" value="RimP_N"/>
</dbReference>
<dbReference type="HAMAP" id="MF_01077">
    <property type="entry name" value="RimP"/>
    <property type="match status" value="1"/>
</dbReference>
<dbReference type="Pfam" id="PF02576">
    <property type="entry name" value="RimP_N"/>
    <property type="match status" value="1"/>
</dbReference>
<dbReference type="GO" id="GO:0000028">
    <property type="term" value="P:ribosomal small subunit assembly"/>
    <property type="evidence" value="ECO:0007669"/>
    <property type="project" value="TreeGrafter"/>
</dbReference>
<name>A0A1L9QSS5_9CYAN</name>
<evidence type="ECO:0000313" key="5">
    <source>
        <dbReference type="EMBL" id="OJJ25718.1"/>
    </source>
</evidence>
<keyword evidence="2 3" id="KW-0690">Ribosome biogenesis</keyword>
<dbReference type="Gene3D" id="3.30.300.70">
    <property type="entry name" value="RimP-like superfamily, N-terminal"/>
    <property type="match status" value="1"/>
</dbReference>
<dbReference type="InterPro" id="IPR035956">
    <property type="entry name" value="RimP_N_sf"/>
</dbReference>
<sequence>MVHPLIPQLLELAAPVAQKLGLEVVGATFQTNQNPPVLRVDIRNPDQDTGLDECEQMSHFLEAALEDSQLITQSYVLEISSPGISKRLITDRDFIAFKGFPAIVMTDPPYKDKSQWEGTLNSRDETTVYLNQKGRNIAIPRDVIRWVEFC</sequence>
<feature type="domain" description="Ribosome maturation factor RimP N-terminal" evidence="4">
    <location>
        <begin position="13"/>
        <end position="84"/>
    </location>
</feature>
<evidence type="ECO:0000256" key="2">
    <source>
        <dbReference type="ARBA" id="ARBA00022517"/>
    </source>
</evidence>
<accession>A0A1L9QSS5</accession>
<dbReference type="SUPFAM" id="SSF75420">
    <property type="entry name" value="YhbC-like, N-terminal domain"/>
    <property type="match status" value="1"/>
</dbReference>
<dbReference type="Proteomes" id="UP000183940">
    <property type="component" value="Unassembled WGS sequence"/>
</dbReference>
<comment type="similarity">
    <text evidence="3">Belongs to the RimP family.</text>
</comment>
<dbReference type="SUPFAM" id="SSF74942">
    <property type="entry name" value="YhbC-like, C-terminal domain"/>
    <property type="match status" value="1"/>
</dbReference>
<dbReference type="InterPro" id="IPR003728">
    <property type="entry name" value="Ribosome_maturation_RimP"/>
</dbReference>
<evidence type="ECO:0000256" key="3">
    <source>
        <dbReference type="HAMAP-Rule" id="MF_01077"/>
    </source>
</evidence>